<name>T0ZDP7_9ZZZZ</name>
<organism evidence="1">
    <name type="scientific">mine drainage metagenome</name>
    <dbReference type="NCBI Taxonomy" id="410659"/>
    <lineage>
        <taxon>unclassified sequences</taxon>
        <taxon>metagenomes</taxon>
        <taxon>ecological metagenomes</taxon>
    </lineage>
</organism>
<dbReference type="InterPro" id="IPR038594">
    <property type="entry name" value="SepF-like_sf"/>
</dbReference>
<comment type="caution">
    <text evidence="1">The sequence shown here is derived from an EMBL/GenBank/DDBJ whole genome shotgun (WGS) entry which is preliminary data.</text>
</comment>
<proteinExistence type="predicted"/>
<gene>
    <name evidence="1" type="ORF">B2A_08955</name>
</gene>
<dbReference type="GO" id="GO:0090529">
    <property type="term" value="P:cell septum assembly"/>
    <property type="evidence" value="ECO:0007669"/>
    <property type="project" value="InterPro"/>
</dbReference>
<reference evidence="1" key="2">
    <citation type="journal article" date="2014" name="ISME J.">
        <title>Microbial stratification in low pH oxic and suboxic macroscopic growths along an acid mine drainage.</title>
        <authorList>
            <person name="Mendez-Garcia C."/>
            <person name="Mesa V."/>
            <person name="Sprenger R.R."/>
            <person name="Richter M."/>
            <person name="Diez M.S."/>
            <person name="Solano J."/>
            <person name="Bargiela R."/>
            <person name="Golyshina O.V."/>
            <person name="Manteca A."/>
            <person name="Ramos J.L."/>
            <person name="Gallego J.R."/>
            <person name="Llorente I."/>
            <person name="Martins Dos Santos V.A."/>
            <person name="Jensen O.N."/>
            <person name="Pelaez A.I."/>
            <person name="Sanchez J."/>
            <person name="Ferrer M."/>
        </authorList>
    </citation>
    <scope>NUCLEOTIDE SEQUENCE</scope>
</reference>
<dbReference type="InterPro" id="IPR007561">
    <property type="entry name" value="Cell_div_SepF/SepF-rel"/>
</dbReference>
<evidence type="ECO:0000313" key="1">
    <source>
        <dbReference type="EMBL" id="EQD46256.1"/>
    </source>
</evidence>
<sequence>MNIMGIFDKLGKALGTTNDLNIEDYMNSAEMENVDVMNEPADFYIKPLTLQQESDIQTIENELQKKNIILLNVSELAKRPNTLKGLVDTIRSYVTKINGDIAKIDEDKIILAPAKVKIIKSKKGAGLAGKQ</sequence>
<accession>T0ZDP7</accession>
<dbReference type="EMBL" id="AUZZ01006463">
    <property type="protein sequence ID" value="EQD46256.1"/>
    <property type="molecule type" value="Genomic_DNA"/>
</dbReference>
<dbReference type="AlphaFoldDB" id="T0ZDP7"/>
<protein>
    <submittedName>
        <fullName evidence="1">Protein containing DUF1621</fullName>
    </submittedName>
</protein>
<dbReference type="Gene3D" id="3.30.110.150">
    <property type="entry name" value="SepF-like protein"/>
    <property type="match status" value="1"/>
</dbReference>
<reference evidence="1" key="1">
    <citation type="submission" date="2013-08" db="EMBL/GenBank/DDBJ databases">
        <authorList>
            <person name="Mendez C."/>
            <person name="Richter M."/>
            <person name="Ferrer M."/>
            <person name="Sanchez J."/>
        </authorList>
    </citation>
    <scope>NUCLEOTIDE SEQUENCE</scope>
</reference>
<dbReference type="Pfam" id="PF04472">
    <property type="entry name" value="SepF"/>
    <property type="match status" value="1"/>
</dbReference>